<feature type="signal peptide" evidence="1">
    <location>
        <begin position="1"/>
        <end position="27"/>
    </location>
</feature>
<dbReference type="SMART" id="SM00894">
    <property type="entry name" value="Excalibur"/>
    <property type="match status" value="1"/>
</dbReference>
<evidence type="ECO:0000256" key="1">
    <source>
        <dbReference type="SAM" id="SignalP"/>
    </source>
</evidence>
<gene>
    <name evidence="3" type="ORF">ADL15_45000</name>
</gene>
<proteinExistence type="predicted"/>
<protein>
    <submittedName>
        <fullName evidence="3">Calcium-binding protein</fullName>
    </submittedName>
</protein>
<name>A0A117MLD1_9ACTN</name>
<feature type="chain" id="PRO_5007151173" evidence="1">
    <location>
        <begin position="28"/>
        <end position="92"/>
    </location>
</feature>
<dbReference type="EMBL" id="LLZH01000328">
    <property type="protein sequence ID" value="KUL23772.1"/>
    <property type="molecule type" value="Genomic_DNA"/>
</dbReference>
<sequence length="92" mass="9879">MQKLIRGVLVLALAAGGGAVLASPAEAAVPIKTFKNCTELNKKYKHGVGKKGAKDKVRGKTKAVTTFYVNTKLYNANKKSDRDKDGVACEKR</sequence>
<feature type="domain" description="Excalibur calcium-binding" evidence="2">
    <location>
        <begin position="33"/>
        <end position="90"/>
    </location>
</feature>
<evidence type="ECO:0000259" key="2">
    <source>
        <dbReference type="SMART" id="SM00894"/>
    </source>
</evidence>
<dbReference type="AlphaFoldDB" id="A0A117MLD1"/>
<dbReference type="InterPro" id="IPR008613">
    <property type="entry name" value="Excalibur_Ca-bd_domain"/>
</dbReference>
<organism evidence="3 4">
    <name type="scientific">Actinoplanes awajinensis subsp. mycoplanecinus</name>
    <dbReference type="NCBI Taxonomy" id="135947"/>
    <lineage>
        <taxon>Bacteria</taxon>
        <taxon>Bacillati</taxon>
        <taxon>Actinomycetota</taxon>
        <taxon>Actinomycetes</taxon>
        <taxon>Micromonosporales</taxon>
        <taxon>Micromonosporaceae</taxon>
        <taxon>Actinoplanes</taxon>
    </lineage>
</organism>
<reference evidence="3 4" key="1">
    <citation type="submission" date="2015-10" db="EMBL/GenBank/DDBJ databases">
        <authorList>
            <person name="Gilbert D.G."/>
        </authorList>
    </citation>
    <scope>NUCLEOTIDE SEQUENCE [LARGE SCALE GENOMIC DNA]</scope>
    <source>
        <strain evidence="3 4">NRRL B-16712</strain>
    </source>
</reference>
<dbReference type="Proteomes" id="UP000053244">
    <property type="component" value="Unassembled WGS sequence"/>
</dbReference>
<dbReference type="OrthoDB" id="2735480at2"/>
<comment type="caution">
    <text evidence="3">The sequence shown here is derived from an EMBL/GenBank/DDBJ whole genome shotgun (WGS) entry which is preliminary data.</text>
</comment>
<evidence type="ECO:0000313" key="3">
    <source>
        <dbReference type="EMBL" id="KUL23772.1"/>
    </source>
</evidence>
<keyword evidence="4" id="KW-1185">Reference proteome</keyword>
<dbReference type="RefSeq" id="WP_067705799.1">
    <property type="nucleotide sequence ID" value="NZ_LLZH01000328.1"/>
</dbReference>
<keyword evidence="1" id="KW-0732">Signal</keyword>
<evidence type="ECO:0000313" key="4">
    <source>
        <dbReference type="Proteomes" id="UP000053244"/>
    </source>
</evidence>
<accession>A0A117MLD1</accession>
<dbReference type="Pfam" id="PF05901">
    <property type="entry name" value="Excalibur"/>
    <property type="match status" value="1"/>
</dbReference>